<reference evidence="2" key="1">
    <citation type="submission" date="2022-11" db="EMBL/GenBank/DDBJ databases">
        <title>Lacrimispora xylanolytica sy1, complete genome.</title>
        <authorList>
            <person name="Choi S."/>
        </authorList>
    </citation>
    <scope>NUCLEOTIDE SEQUENCE</scope>
    <source>
        <strain evidence="2">Sy1</strain>
    </source>
</reference>
<dbReference type="EMBL" id="CP113524">
    <property type="protein sequence ID" value="WAJ26057.1"/>
    <property type="molecule type" value="Genomic_DNA"/>
</dbReference>
<proteinExistence type="predicted"/>
<dbReference type="InterPro" id="IPR042095">
    <property type="entry name" value="SUMF_sf"/>
</dbReference>
<feature type="domain" description="Sulfatase-modifying factor enzyme-like" evidence="1">
    <location>
        <begin position="46"/>
        <end position="273"/>
    </location>
</feature>
<accession>A0ABY7AHX7</accession>
<name>A0ABY7AHX7_9FIRM</name>
<dbReference type="SUPFAM" id="SSF56436">
    <property type="entry name" value="C-type lectin-like"/>
    <property type="match status" value="1"/>
</dbReference>
<sequence>MGKKLILLLIAVAVFSCGCSKEEQESLVLVKGNAAADTTSLSQGQAETISDFYIGKYEVTQKEWTDVMGNNPSGFQGETLPVETVSWYDAIEYCNKRSEKEGLTPYYSIDKSNKDPENVSEFDDIKWTISVNEGANGYRLPTEAEWQYAAGGGMESKQYTYSGGNNEEETTWYFRNSGKEFLTGDWEWTRIENNRNSTHPVGSKKPNELGLYDMSGNVREWCFNWYQDLLIGSGNYRVWKGGGWLGDKTSCQISYRGKYEANGKGPDMGLRVCRSIYEK</sequence>
<gene>
    <name evidence="2" type="ORF">OW255_16940</name>
</gene>
<dbReference type="PROSITE" id="PS51257">
    <property type="entry name" value="PROKAR_LIPOPROTEIN"/>
    <property type="match status" value="1"/>
</dbReference>
<dbReference type="InterPro" id="IPR016187">
    <property type="entry name" value="CTDL_fold"/>
</dbReference>
<evidence type="ECO:0000259" key="1">
    <source>
        <dbReference type="Pfam" id="PF03781"/>
    </source>
</evidence>
<dbReference type="InterPro" id="IPR051043">
    <property type="entry name" value="Sulfatase_Mod_Factor_Kinase"/>
</dbReference>
<dbReference type="InterPro" id="IPR005532">
    <property type="entry name" value="SUMF_dom"/>
</dbReference>
<organism evidence="2 3">
    <name type="scientific">Lacrimispora xylanolytica</name>
    <dbReference type="NCBI Taxonomy" id="29375"/>
    <lineage>
        <taxon>Bacteria</taxon>
        <taxon>Bacillati</taxon>
        <taxon>Bacillota</taxon>
        <taxon>Clostridia</taxon>
        <taxon>Lachnospirales</taxon>
        <taxon>Lachnospiraceae</taxon>
        <taxon>Lacrimispora</taxon>
    </lineage>
</organism>
<protein>
    <submittedName>
        <fullName evidence="2">SUMF1/EgtB/PvdO family nonheme iron enzyme</fullName>
    </submittedName>
</protein>
<dbReference type="PANTHER" id="PTHR23150:SF19">
    <property type="entry name" value="FORMYLGLYCINE-GENERATING ENZYME"/>
    <property type="match status" value="1"/>
</dbReference>
<dbReference type="Proteomes" id="UP001163115">
    <property type="component" value="Chromosome"/>
</dbReference>
<dbReference type="PANTHER" id="PTHR23150">
    <property type="entry name" value="SULFATASE MODIFYING FACTOR 1, 2"/>
    <property type="match status" value="1"/>
</dbReference>
<dbReference type="Pfam" id="PF03781">
    <property type="entry name" value="FGE-sulfatase"/>
    <property type="match status" value="1"/>
</dbReference>
<evidence type="ECO:0000313" key="2">
    <source>
        <dbReference type="EMBL" id="WAJ26057.1"/>
    </source>
</evidence>
<dbReference type="Gene3D" id="3.90.1580.10">
    <property type="entry name" value="paralog of FGE (formylglycine-generating enzyme)"/>
    <property type="match status" value="1"/>
</dbReference>
<evidence type="ECO:0000313" key="3">
    <source>
        <dbReference type="Proteomes" id="UP001163115"/>
    </source>
</evidence>
<keyword evidence="3" id="KW-1185">Reference proteome</keyword>